<comment type="caution">
    <text evidence="2">The sequence shown here is derived from an EMBL/GenBank/DDBJ whole genome shotgun (WGS) entry which is preliminary data.</text>
</comment>
<name>A0ABQ2W337_9ACTN</name>
<dbReference type="Proteomes" id="UP000660675">
    <property type="component" value="Unassembled WGS sequence"/>
</dbReference>
<keyword evidence="3" id="KW-1185">Reference proteome</keyword>
<evidence type="ECO:0008006" key="4">
    <source>
        <dbReference type="Google" id="ProtNLM"/>
    </source>
</evidence>
<evidence type="ECO:0000313" key="2">
    <source>
        <dbReference type="EMBL" id="GGV86765.1"/>
    </source>
</evidence>
<evidence type="ECO:0000256" key="1">
    <source>
        <dbReference type="SAM" id="MobiDB-lite"/>
    </source>
</evidence>
<reference evidence="3" key="1">
    <citation type="journal article" date="2019" name="Int. J. Syst. Evol. Microbiol.">
        <title>The Global Catalogue of Microorganisms (GCM) 10K type strain sequencing project: providing services to taxonomists for standard genome sequencing and annotation.</title>
        <authorList>
            <consortium name="The Broad Institute Genomics Platform"/>
            <consortium name="The Broad Institute Genome Sequencing Center for Infectious Disease"/>
            <person name="Wu L."/>
            <person name="Ma J."/>
        </authorList>
    </citation>
    <scope>NUCLEOTIDE SEQUENCE [LARGE SCALE GENOMIC DNA]</scope>
    <source>
        <strain evidence="3">JCM 4376</strain>
    </source>
</reference>
<proteinExistence type="predicted"/>
<sequence length="216" mass="22957">MTEVNRLLLATAVAGGYVLGRTKKGRLALAAASYVAGRQYGIEPRKLVSQGRKWLKEVPQVAELGEQVRGELVTAGREAVSAAADRRLASFADALHERTLRLESAGEQGQGEDEEGPEEGPEEDEEDEEESAAEASQARGRAERGKKASRTGRASGKESAGRTGNDGQAGERRRGKAGETAPSGKRPAKKTTGKTPSRHKAPATGKKASPHAEHRR</sequence>
<feature type="compositionally biased region" description="Acidic residues" evidence="1">
    <location>
        <begin position="110"/>
        <end position="132"/>
    </location>
</feature>
<feature type="compositionally biased region" description="Basic residues" evidence="1">
    <location>
        <begin position="186"/>
        <end position="201"/>
    </location>
</feature>
<accession>A0ABQ2W337</accession>
<feature type="region of interest" description="Disordered" evidence="1">
    <location>
        <begin position="102"/>
        <end position="216"/>
    </location>
</feature>
<dbReference type="EMBL" id="BMTF01000010">
    <property type="protein sequence ID" value="GGV86765.1"/>
    <property type="molecule type" value="Genomic_DNA"/>
</dbReference>
<protein>
    <recommendedName>
        <fullName evidence="4">Histone protein</fullName>
    </recommendedName>
</protein>
<dbReference type="RefSeq" id="WP_189544686.1">
    <property type="nucleotide sequence ID" value="NZ_BMTF01000010.1"/>
</dbReference>
<gene>
    <name evidence="2" type="ORF">GCM10015535_35530</name>
</gene>
<evidence type="ECO:0000313" key="3">
    <source>
        <dbReference type="Proteomes" id="UP000660675"/>
    </source>
</evidence>
<organism evidence="2 3">
    <name type="scientific">Streptomyces gelaticus</name>
    <dbReference type="NCBI Taxonomy" id="285446"/>
    <lineage>
        <taxon>Bacteria</taxon>
        <taxon>Bacillati</taxon>
        <taxon>Actinomycetota</taxon>
        <taxon>Actinomycetes</taxon>
        <taxon>Kitasatosporales</taxon>
        <taxon>Streptomycetaceae</taxon>
        <taxon>Streptomyces</taxon>
    </lineage>
</organism>